<dbReference type="PANTHER" id="PTHR42791:SF14">
    <property type="entry name" value="N-ACETYLTRANSFERASE DOMAIN-CONTAINING PROTEIN"/>
    <property type="match status" value="1"/>
</dbReference>
<evidence type="ECO:0000313" key="3">
    <source>
        <dbReference type="Proteomes" id="UP001271007"/>
    </source>
</evidence>
<dbReference type="GO" id="GO:0016747">
    <property type="term" value="F:acyltransferase activity, transferring groups other than amino-acyl groups"/>
    <property type="evidence" value="ECO:0007669"/>
    <property type="project" value="InterPro"/>
</dbReference>
<organism evidence="2 3">
    <name type="scientific">Extremus antarcticus</name>
    <dbReference type="NCBI Taxonomy" id="702011"/>
    <lineage>
        <taxon>Eukaryota</taxon>
        <taxon>Fungi</taxon>
        <taxon>Dikarya</taxon>
        <taxon>Ascomycota</taxon>
        <taxon>Pezizomycotina</taxon>
        <taxon>Dothideomycetes</taxon>
        <taxon>Dothideomycetidae</taxon>
        <taxon>Mycosphaerellales</taxon>
        <taxon>Extremaceae</taxon>
        <taxon>Extremus</taxon>
    </lineage>
</organism>
<dbReference type="PROSITE" id="PS51186">
    <property type="entry name" value="GNAT"/>
    <property type="match status" value="1"/>
</dbReference>
<evidence type="ECO:0000259" key="1">
    <source>
        <dbReference type="PROSITE" id="PS51186"/>
    </source>
</evidence>
<dbReference type="Proteomes" id="UP001271007">
    <property type="component" value="Unassembled WGS sequence"/>
</dbReference>
<dbReference type="AlphaFoldDB" id="A0AAJ0GI20"/>
<dbReference type="PANTHER" id="PTHR42791">
    <property type="entry name" value="GNAT FAMILY ACETYLTRANSFERASE"/>
    <property type="match status" value="1"/>
</dbReference>
<comment type="caution">
    <text evidence="2">The sequence shown here is derived from an EMBL/GenBank/DDBJ whole genome shotgun (WGS) entry which is preliminary data.</text>
</comment>
<reference evidence="2" key="1">
    <citation type="submission" date="2023-04" db="EMBL/GenBank/DDBJ databases">
        <title>Black Yeasts Isolated from many extreme environments.</title>
        <authorList>
            <person name="Coleine C."/>
            <person name="Stajich J.E."/>
            <person name="Selbmann L."/>
        </authorList>
    </citation>
    <scope>NUCLEOTIDE SEQUENCE</scope>
    <source>
        <strain evidence="2">CCFEE 5312</strain>
    </source>
</reference>
<name>A0AAJ0GI20_9PEZI</name>
<dbReference type="SUPFAM" id="SSF55729">
    <property type="entry name" value="Acyl-CoA N-acyltransferases (Nat)"/>
    <property type="match status" value="1"/>
</dbReference>
<dbReference type="InterPro" id="IPR016181">
    <property type="entry name" value="Acyl_CoA_acyltransferase"/>
</dbReference>
<feature type="domain" description="N-acetyltransferase" evidence="1">
    <location>
        <begin position="103"/>
        <end position="240"/>
    </location>
</feature>
<dbReference type="Gene3D" id="3.40.630.30">
    <property type="match status" value="1"/>
</dbReference>
<gene>
    <name evidence="2" type="ORF">LTR09_000991</name>
</gene>
<dbReference type="CDD" id="cd04301">
    <property type="entry name" value="NAT_SF"/>
    <property type="match status" value="1"/>
</dbReference>
<accession>A0AAJ0GI20</accession>
<dbReference type="Pfam" id="PF13673">
    <property type="entry name" value="Acetyltransf_10"/>
    <property type="match status" value="1"/>
</dbReference>
<sequence length="273" mass="31376">MSPMMLDFTSNDTTSNKRRVFKVTPAKPNDVRRLVDIEFHAFENERVNQVLSYRDYKKPAHFERTVKIYQNALSGANLARPVQANKRRLSGSMINARPINDDVNFRKVVDTKTQEPISFTKYEMKTYTTEELDSPADVGHEGEPKMNRDWFALNERLRREYIGTQEHCYIGMLATKPQHQHNGAGTMLLEGILAEADDAGVECYLEATDTAKAFYERHGFETITELRFDPAEYGMNGLGTERQTVMVRGAMRRTGERDPVRSWEDAVARDLQQ</sequence>
<dbReference type="InterPro" id="IPR000182">
    <property type="entry name" value="GNAT_dom"/>
</dbReference>
<evidence type="ECO:0000313" key="2">
    <source>
        <dbReference type="EMBL" id="KAK3057915.1"/>
    </source>
</evidence>
<dbReference type="InterPro" id="IPR052523">
    <property type="entry name" value="Trichothecene_AcTrans"/>
</dbReference>
<dbReference type="EMBL" id="JAWDJX010000002">
    <property type="protein sequence ID" value="KAK3057915.1"/>
    <property type="molecule type" value="Genomic_DNA"/>
</dbReference>
<proteinExistence type="predicted"/>
<keyword evidence="3" id="KW-1185">Reference proteome</keyword>
<protein>
    <recommendedName>
        <fullName evidence="1">N-acetyltransferase domain-containing protein</fullName>
    </recommendedName>
</protein>